<dbReference type="SUPFAM" id="SSF48403">
    <property type="entry name" value="Ankyrin repeat"/>
    <property type="match status" value="1"/>
</dbReference>
<keyword evidence="1" id="KW-0677">Repeat</keyword>
<evidence type="ECO:0000256" key="2">
    <source>
        <dbReference type="ARBA" id="ARBA00023043"/>
    </source>
</evidence>
<dbReference type="InterPro" id="IPR036770">
    <property type="entry name" value="Ankyrin_rpt-contain_sf"/>
</dbReference>
<dbReference type="InParanoid" id="A0A1Y1XQ22"/>
<evidence type="ECO:0000256" key="3">
    <source>
        <dbReference type="PROSITE-ProRule" id="PRU00023"/>
    </source>
</evidence>
<dbReference type="PANTHER" id="PTHR24171">
    <property type="entry name" value="ANKYRIN REPEAT DOMAIN-CONTAINING PROTEIN 39-RELATED"/>
    <property type="match status" value="1"/>
</dbReference>
<evidence type="ECO:0000313" key="4">
    <source>
        <dbReference type="EMBL" id="ORX87831.1"/>
    </source>
</evidence>
<dbReference type="EMBL" id="MCFE01000545">
    <property type="protein sequence ID" value="ORX87831.1"/>
    <property type="molecule type" value="Genomic_DNA"/>
</dbReference>
<dbReference type="SMART" id="SM00248">
    <property type="entry name" value="ANK"/>
    <property type="match status" value="2"/>
</dbReference>
<dbReference type="Gene3D" id="1.25.40.20">
    <property type="entry name" value="Ankyrin repeat-containing domain"/>
    <property type="match status" value="1"/>
</dbReference>
<dbReference type="InterPro" id="IPR002110">
    <property type="entry name" value="Ankyrin_rpt"/>
</dbReference>
<keyword evidence="2 3" id="KW-0040">ANK repeat</keyword>
<protein>
    <submittedName>
        <fullName evidence="4">Ankyrin</fullName>
    </submittedName>
</protein>
<proteinExistence type="predicted"/>
<name>A0A1Y1XQ22_9FUNG</name>
<dbReference type="PROSITE" id="PS50297">
    <property type="entry name" value="ANK_REP_REGION"/>
    <property type="match status" value="2"/>
</dbReference>
<evidence type="ECO:0000256" key="1">
    <source>
        <dbReference type="ARBA" id="ARBA00022737"/>
    </source>
</evidence>
<reference evidence="4 5" key="1">
    <citation type="submission" date="2016-07" db="EMBL/GenBank/DDBJ databases">
        <title>Pervasive Adenine N6-methylation of Active Genes in Fungi.</title>
        <authorList>
            <consortium name="DOE Joint Genome Institute"/>
            <person name="Mondo S.J."/>
            <person name="Dannebaum R.O."/>
            <person name="Kuo R.C."/>
            <person name="Labutti K."/>
            <person name="Haridas S."/>
            <person name="Kuo A."/>
            <person name="Salamov A."/>
            <person name="Ahrendt S.R."/>
            <person name="Lipzen A."/>
            <person name="Sullivan W."/>
            <person name="Andreopoulos W.B."/>
            <person name="Clum A."/>
            <person name="Lindquist E."/>
            <person name="Daum C."/>
            <person name="Ramamoorthy G.K."/>
            <person name="Gryganskyi A."/>
            <person name="Culley D."/>
            <person name="Magnuson J.K."/>
            <person name="James T.Y."/>
            <person name="O'Malley M.A."/>
            <person name="Stajich J.E."/>
            <person name="Spatafora J.W."/>
            <person name="Visel A."/>
            <person name="Grigoriev I.V."/>
        </authorList>
    </citation>
    <scope>NUCLEOTIDE SEQUENCE [LARGE SCALE GENOMIC DNA]</scope>
    <source>
        <strain evidence="4 5">CBS 931.73</strain>
    </source>
</reference>
<feature type="repeat" description="ANK" evidence="3">
    <location>
        <begin position="53"/>
        <end position="85"/>
    </location>
</feature>
<dbReference type="STRING" id="1314790.A0A1Y1XQ22"/>
<dbReference type="PROSITE" id="PS50088">
    <property type="entry name" value="ANK_REPEAT"/>
    <property type="match status" value="2"/>
</dbReference>
<comment type="caution">
    <text evidence="4">The sequence shown here is derived from an EMBL/GenBank/DDBJ whole genome shotgun (WGS) entry which is preliminary data.</text>
</comment>
<keyword evidence="5" id="KW-1185">Reference proteome</keyword>
<dbReference type="Proteomes" id="UP000193498">
    <property type="component" value="Unassembled WGS sequence"/>
</dbReference>
<feature type="repeat" description="ANK" evidence="3">
    <location>
        <begin position="20"/>
        <end position="52"/>
    </location>
</feature>
<accession>A0A1Y1XQ22</accession>
<sequence length="196" mass="21956">MSVVKKLLEKGTKPTCFDERLRTPLHFACASGCIELINLLVERGAKVNSRDVNGSTPLLLAVTSGKLECVSTLLAAGANLEIADTRQRTPLSMAKSRLQFLKRQVEFDLPLDYEEMESTKAHLIHQISQIIRILHYYVAELKRKPTDDESMVVVEEESLNELENRLVNLSVGEAGENNERKIMDELSALMGKFDLA</sequence>
<organism evidence="4 5">
    <name type="scientific">Basidiobolus meristosporus CBS 931.73</name>
    <dbReference type="NCBI Taxonomy" id="1314790"/>
    <lineage>
        <taxon>Eukaryota</taxon>
        <taxon>Fungi</taxon>
        <taxon>Fungi incertae sedis</taxon>
        <taxon>Zoopagomycota</taxon>
        <taxon>Entomophthoromycotina</taxon>
        <taxon>Basidiobolomycetes</taxon>
        <taxon>Basidiobolales</taxon>
        <taxon>Basidiobolaceae</taxon>
        <taxon>Basidiobolus</taxon>
    </lineage>
</organism>
<dbReference type="Pfam" id="PF12796">
    <property type="entry name" value="Ank_2"/>
    <property type="match status" value="1"/>
</dbReference>
<gene>
    <name evidence="4" type="ORF">K493DRAFT_80335</name>
</gene>
<dbReference type="AlphaFoldDB" id="A0A1Y1XQ22"/>
<evidence type="ECO:0000313" key="5">
    <source>
        <dbReference type="Proteomes" id="UP000193498"/>
    </source>
</evidence>
<dbReference type="OrthoDB" id="20872at2759"/>